<dbReference type="GO" id="GO:0006412">
    <property type="term" value="P:translation"/>
    <property type="evidence" value="ECO:0007669"/>
    <property type="project" value="UniProtKB-KW"/>
</dbReference>
<evidence type="ECO:0000256" key="6">
    <source>
        <dbReference type="ARBA" id="ARBA00022741"/>
    </source>
</evidence>
<feature type="region of interest" description="Disordered" evidence="13">
    <location>
        <begin position="520"/>
        <end position="564"/>
    </location>
</feature>
<evidence type="ECO:0000256" key="11">
    <source>
        <dbReference type="ARBA" id="ARBA00022917"/>
    </source>
</evidence>
<dbReference type="GO" id="GO:0019843">
    <property type="term" value="F:rRNA binding"/>
    <property type="evidence" value="ECO:0007669"/>
    <property type="project" value="UniProtKB-KW"/>
</dbReference>
<dbReference type="GO" id="GO:0016887">
    <property type="term" value="F:ATP hydrolysis activity"/>
    <property type="evidence" value="ECO:0007669"/>
    <property type="project" value="InterPro"/>
</dbReference>
<keyword evidence="4" id="KW-0699">rRNA-binding</keyword>
<accession>A0A1H9U7A6</accession>
<dbReference type="InterPro" id="IPR032524">
    <property type="entry name" value="ABC_tran_C"/>
</dbReference>
<dbReference type="GO" id="GO:0006417">
    <property type="term" value="P:regulation of translation"/>
    <property type="evidence" value="ECO:0007669"/>
    <property type="project" value="UniProtKB-KW"/>
</dbReference>
<feature type="domain" description="ABC transporter" evidence="14">
    <location>
        <begin position="293"/>
        <end position="519"/>
    </location>
</feature>
<dbReference type="Gene3D" id="1.10.287.380">
    <property type="entry name" value="Valyl-tRNA synthetase, C-terminal domain"/>
    <property type="match status" value="1"/>
</dbReference>
<evidence type="ECO:0000313" key="15">
    <source>
        <dbReference type="EMBL" id="SES05202.1"/>
    </source>
</evidence>
<dbReference type="Pfam" id="PF12848">
    <property type="entry name" value="ABC_tran_Xtn"/>
    <property type="match status" value="1"/>
</dbReference>
<keyword evidence="8 15" id="KW-0067">ATP-binding</keyword>
<feature type="coiled-coil region" evidence="12">
    <location>
        <begin position="576"/>
        <end position="641"/>
    </location>
</feature>
<dbReference type="PANTHER" id="PTHR42855">
    <property type="entry name" value="ABC TRANSPORTER ATP-BINDING SUBUNIT"/>
    <property type="match status" value="1"/>
</dbReference>
<evidence type="ECO:0000256" key="2">
    <source>
        <dbReference type="ARBA" id="ARBA00022490"/>
    </source>
</evidence>
<evidence type="ECO:0000256" key="8">
    <source>
        <dbReference type="ARBA" id="ARBA00022840"/>
    </source>
</evidence>
<dbReference type="OrthoDB" id="9801441at2"/>
<evidence type="ECO:0000256" key="7">
    <source>
        <dbReference type="ARBA" id="ARBA00022801"/>
    </source>
</evidence>
<evidence type="ECO:0000256" key="13">
    <source>
        <dbReference type="SAM" id="MobiDB-lite"/>
    </source>
</evidence>
<dbReference type="GO" id="GO:0005524">
    <property type="term" value="F:ATP binding"/>
    <property type="evidence" value="ECO:0007669"/>
    <property type="project" value="UniProtKB-KW"/>
</dbReference>
<dbReference type="GO" id="GO:0003677">
    <property type="term" value="F:DNA binding"/>
    <property type="evidence" value="ECO:0007669"/>
    <property type="project" value="InterPro"/>
</dbReference>
<dbReference type="PROSITE" id="PS50893">
    <property type="entry name" value="ABC_TRANSPORTER_2"/>
    <property type="match status" value="2"/>
</dbReference>
<evidence type="ECO:0000256" key="5">
    <source>
        <dbReference type="ARBA" id="ARBA00022737"/>
    </source>
</evidence>
<dbReference type="Gene3D" id="3.40.50.300">
    <property type="entry name" value="P-loop containing nucleotide triphosphate hydrolases"/>
    <property type="match status" value="2"/>
</dbReference>
<dbReference type="PANTHER" id="PTHR42855:SF1">
    <property type="entry name" value="ABC TRANSPORTER DOMAIN-CONTAINING PROTEIN"/>
    <property type="match status" value="1"/>
</dbReference>
<keyword evidence="10" id="KW-0694">RNA-binding</keyword>
<dbReference type="SMART" id="SM00382">
    <property type="entry name" value="AAA"/>
    <property type="match status" value="2"/>
</dbReference>
<evidence type="ECO:0000256" key="9">
    <source>
        <dbReference type="ARBA" id="ARBA00022845"/>
    </source>
</evidence>
<sequence length="644" mass="72525">MNLLSMKDVSKAFTDKVLLDGASFGIDEGDRIGIIGINGTGKSTLLRLIAGQVEEDSGDIVKGNNVVISYLSQNPEFDMDYTLYEYVVSQNVARRHPQDPFEAKEFEAQIEGEAKKILNILGFNDIGQKVSKLSGGQRKKAALCARLLENSDLLLLDEPTNHLDNAMNEWLQTYLENYRGALVMVTHDRYFLDLVCNKIVEVDQGRLYTYDTNYEGYLELRAQRIESALSTQDKHANILRKEIAWMRRGARARSTKQKAHIKRYEALRDEEKLKFDGDVEISAISSRLGKKTIELYNIGKSYGDRTLIKDFTFTFTRDDRIGILGPNGCGKTTLMKMIVGSIPPDSGHIEIGETVKIGYYAQEADTMDDNQRVIDYVKDTAEYIKTDDGYISASQMCEKFLFEGSLQYQPIGKLSGGEKRRLYLCKVLMEAPNVLILDEPTNDLDIKTLQILEDYLDSFPGIVIAVSHDRYFLDRVGRRMLTFDSYGGIHLYNGSYTEFFETHKEGVDGSLSWDFADDTTGASGQNKSSSGSNSTAASGTSQNNGQDIPCGGSQPSSNDGRGSHKLKFSYKEQKEYETIEDDIAKSEEKIAGFEEDILANATDFGKLRELGEKKEAEEKRLEELMERYVYLEEKAEEIAKQNKE</sequence>
<keyword evidence="6" id="KW-0547">Nucleotide-binding</keyword>
<dbReference type="CDD" id="cd03221">
    <property type="entry name" value="ABCF_EF-3"/>
    <property type="match status" value="2"/>
</dbReference>
<evidence type="ECO:0000259" key="14">
    <source>
        <dbReference type="PROSITE" id="PS50893"/>
    </source>
</evidence>
<dbReference type="Pfam" id="PF00005">
    <property type="entry name" value="ABC_tran"/>
    <property type="match status" value="2"/>
</dbReference>
<name>A0A1H9U7A6_BUTFI</name>
<evidence type="ECO:0000313" key="16">
    <source>
        <dbReference type="Proteomes" id="UP000182584"/>
    </source>
</evidence>
<evidence type="ECO:0000256" key="1">
    <source>
        <dbReference type="ARBA" id="ARBA00005868"/>
    </source>
</evidence>
<evidence type="ECO:0000256" key="3">
    <source>
        <dbReference type="ARBA" id="ARBA00022555"/>
    </source>
</evidence>
<keyword evidence="5" id="KW-0677">Repeat</keyword>
<dbReference type="SUPFAM" id="SSF52540">
    <property type="entry name" value="P-loop containing nucleoside triphosphate hydrolases"/>
    <property type="match status" value="2"/>
</dbReference>
<gene>
    <name evidence="15" type="ORF">SAMN04487884_11782</name>
</gene>
<dbReference type="Pfam" id="PF16326">
    <property type="entry name" value="ABC_tran_CTD"/>
    <property type="match status" value="1"/>
</dbReference>
<dbReference type="InterPro" id="IPR037118">
    <property type="entry name" value="Val-tRNA_synth_C_sf"/>
</dbReference>
<evidence type="ECO:0000256" key="10">
    <source>
        <dbReference type="ARBA" id="ARBA00022884"/>
    </source>
</evidence>
<dbReference type="EMBL" id="FOGJ01000017">
    <property type="protein sequence ID" value="SES05202.1"/>
    <property type="molecule type" value="Genomic_DNA"/>
</dbReference>
<evidence type="ECO:0000256" key="4">
    <source>
        <dbReference type="ARBA" id="ARBA00022730"/>
    </source>
</evidence>
<keyword evidence="7" id="KW-0378">Hydrolase</keyword>
<comment type="similarity">
    <text evidence="1">Belongs to the ABC transporter superfamily. ABCF family. Translational throttle EttA subfamily.</text>
</comment>
<dbReference type="Proteomes" id="UP000182584">
    <property type="component" value="Unassembled WGS sequence"/>
</dbReference>
<feature type="domain" description="ABC transporter" evidence="14">
    <location>
        <begin position="4"/>
        <end position="229"/>
    </location>
</feature>
<keyword evidence="3" id="KW-0820">tRNA-binding</keyword>
<feature type="compositionally biased region" description="Low complexity" evidence="13">
    <location>
        <begin position="521"/>
        <end position="544"/>
    </location>
</feature>
<keyword evidence="9" id="KW-0810">Translation regulation</keyword>
<keyword evidence="12" id="KW-0175">Coiled coil</keyword>
<dbReference type="InterPro" id="IPR003593">
    <property type="entry name" value="AAA+_ATPase"/>
</dbReference>
<keyword evidence="2" id="KW-0963">Cytoplasm</keyword>
<dbReference type="InterPro" id="IPR027417">
    <property type="entry name" value="P-loop_NTPase"/>
</dbReference>
<evidence type="ECO:0000256" key="12">
    <source>
        <dbReference type="SAM" id="Coils"/>
    </source>
</evidence>
<protein>
    <submittedName>
        <fullName evidence="15">ATP-binding cassette, subfamily F, uup</fullName>
    </submittedName>
</protein>
<dbReference type="GO" id="GO:0000049">
    <property type="term" value="F:tRNA binding"/>
    <property type="evidence" value="ECO:0007669"/>
    <property type="project" value="UniProtKB-KW"/>
</dbReference>
<dbReference type="FunFam" id="3.40.50.300:FF:000183">
    <property type="entry name" value="ABC transporter ATP-binding protein yjjK"/>
    <property type="match status" value="1"/>
</dbReference>
<reference evidence="15 16" key="1">
    <citation type="submission" date="2016-10" db="EMBL/GenBank/DDBJ databases">
        <authorList>
            <person name="de Groot N.N."/>
        </authorList>
    </citation>
    <scope>NUCLEOTIDE SEQUENCE [LARGE SCALE GENOMIC DNA]</scope>
    <source>
        <strain evidence="15 16">AR40</strain>
    </source>
</reference>
<dbReference type="RefSeq" id="WP_074756941.1">
    <property type="nucleotide sequence ID" value="NZ_FOGJ01000017.1"/>
</dbReference>
<dbReference type="AlphaFoldDB" id="A0A1H9U7A6"/>
<organism evidence="15 16">
    <name type="scientific">Butyrivibrio fibrisolvens</name>
    <dbReference type="NCBI Taxonomy" id="831"/>
    <lineage>
        <taxon>Bacteria</taxon>
        <taxon>Bacillati</taxon>
        <taxon>Bacillota</taxon>
        <taxon>Clostridia</taxon>
        <taxon>Lachnospirales</taxon>
        <taxon>Lachnospiraceae</taxon>
        <taxon>Butyrivibrio</taxon>
    </lineage>
</organism>
<dbReference type="eggNOG" id="COG0488">
    <property type="taxonomic scope" value="Bacteria"/>
</dbReference>
<dbReference type="InterPro" id="IPR032781">
    <property type="entry name" value="ABC_tran_Xtn"/>
</dbReference>
<dbReference type="InterPro" id="IPR051309">
    <property type="entry name" value="ABCF_ATPase"/>
</dbReference>
<dbReference type="FunFam" id="3.40.50.300:FF:000011">
    <property type="entry name" value="Putative ABC transporter ATP-binding component"/>
    <property type="match status" value="1"/>
</dbReference>
<proteinExistence type="inferred from homology"/>
<dbReference type="InterPro" id="IPR003439">
    <property type="entry name" value="ABC_transporter-like_ATP-bd"/>
</dbReference>
<keyword evidence="11" id="KW-0648">Protein biosynthesis</keyword>